<evidence type="ECO:0000313" key="2">
    <source>
        <dbReference type="EMBL" id="PIN25234.1"/>
    </source>
</evidence>
<reference evidence="3" key="1">
    <citation type="journal article" date="2018" name="Gigascience">
        <title>Genome assembly of the Pink Ipe (Handroanthus impetiginosus, Bignoniaceae), a highly valued, ecologically keystone Neotropical timber forest tree.</title>
        <authorList>
            <person name="Silva-Junior O.B."/>
            <person name="Grattapaglia D."/>
            <person name="Novaes E."/>
            <person name="Collevatti R.G."/>
        </authorList>
    </citation>
    <scope>NUCLEOTIDE SEQUENCE [LARGE SCALE GENOMIC DNA]</scope>
    <source>
        <strain evidence="3">cv. UFG-1</strain>
    </source>
</reference>
<dbReference type="Pfam" id="PF12515">
    <property type="entry name" value="CaATP_NAI"/>
    <property type="match status" value="1"/>
</dbReference>
<evidence type="ECO:0000259" key="1">
    <source>
        <dbReference type="Pfam" id="PF12515"/>
    </source>
</evidence>
<gene>
    <name evidence="2" type="ORF">CDL12_02024</name>
</gene>
<keyword evidence="3" id="KW-1185">Reference proteome</keyword>
<comment type="caution">
    <text evidence="2">The sequence shown here is derived from an EMBL/GenBank/DDBJ whole genome shotgun (WGS) entry which is preliminary data.</text>
</comment>
<name>A0A2G9I654_9LAMI</name>
<accession>A0A2G9I654</accession>
<evidence type="ECO:0000313" key="3">
    <source>
        <dbReference type="Proteomes" id="UP000231279"/>
    </source>
</evidence>
<organism evidence="2 3">
    <name type="scientific">Handroanthus impetiginosus</name>
    <dbReference type="NCBI Taxonomy" id="429701"/>
    <lineage>
        <taxon>Eukaryota</taxon>
        <taxon>Viridiplantae</taxon>
        <taxon>Streptophyta</taxon>
        <taxon>Embryophyta</taxon>
        <taxon>Tracheophyta</taxon>
        <taxon>Spermatophyta</taxon>
        <taxon>Magnoliopsida</taxon>
        <taxon>eudicotyledons</taxon>
        <taxon>Gunneridae</taxon>
        <taxon>Pentapetalae</taxon>
        <taxon>asterids</taxon>
        <taxon>lamiids</taxon>
        <taxon>Lamiales</taxon>
        <taxon>Bignoniaceae</taxon>
        <taxon>Crescentiina</taxon>
        <taxon>Tabebuia alliance</taxon>
        <taxon>Handroanthus</taxon>
    </lineage>
</organism>
<feature type="domain" description="Calcium-transporting P-type ATPase N-terminal autoinhibitory" evidence="1">
    <location>
        <begin position="6"/>
        <end position="47"/>
    </location>
</feature>
<dbReference type="Gene3D" id="1.20.5.170">
    <property type="match status" value="1"/>
</dbReference>
<protein>
    <submittedName>
        <fullName evidence="2">Calcium-transporting ATPase</fullName>
        <ecNumber evidence="2">3.6.3.8</ecNumber>
    </submittedName>
</protein>
<dbReference type="EMBL" id="NKXS01000284">
    <property type="protein sequence ID" value="PIN25234.1"/>
    <property type="molecule type" value="Genomic_DNA"/>
</dbReference>
<dbReference type="AlphaFoldDB" id="A0A2G9I654"/>
<dbReference type="GO" id="GO:0005516">
    <property type="term" value="F:calmodulin binding"/>
    <property type="evidence" value="ECO:0007669"/>
    <property type="project" value="InterPro"/>
</dbReference>
<keyword evidence="2" id="KW-0378">Hydrolase</keyword>
<dbReference type="InterPro" id="IPR024750">
    <property type="entry name" value="Ca_ATPase_N_dom"/>
</dbReference>
<dbReference type="STRING" id="429701.A0A2G9I654"/>
<dbReference type="GO" id="GO:0016787">
    <property type="term" value="F:hydrolase activity"/>
    <property type="evidence" value="ECO:0007669"/>
    <property type="project" value="UniProtKB-KW"/>
</dbReference>
<dbReference type="Proteomes" id="UP000231279">
    <property type="component" value="Unassembled WGS sequence"/>
</dbReference>
<proteinExistence type="predicted"/>
<dbReference type="OrthoDB" id="116380at2759"/>
<dbReference type="FunFam" id="1.20.5.170:FF:000026">
    <property type="entry name" value="Calcium-transporting ATPase"/>
    <property type="match status" value="1"/>
</dbReference>
<sequence>MGSILSDQWEVKPKHSSEDALRRWRDLCGVVKNPKGRFRFTANLSKGDEVAAMRKTNQEKLRIAVLVSMAAFRFIQGVQPIREGQGSLDNNSQLSNK</sequence>
<dbReference type="EC" id="3.6.3.8" evidence="2"/>